<dbReference type="InterPro" id="IPR025669">
    <property type="entry name" value="AAA_dom"/>
</dbReference>
<dbReference type="EC" id="2.7.10.2" evidence="2"/>
<organism evidence="10 11">
    <name type="scientific">Sporosarcina luteola</name>
    <dbReference type="NCBI Taxonomy" id="582850"/>
    <lineage>
        <taxon>Bacteria</taxon>
        <taxon>Bacillati</taxon>
        <taxon>Bacillota</taxon>
        <taxon>Bacilli</taxon>
        <taxon>Bacillales</taxon>
        <taxon>Caryophanaceae</taxon>
        <taxon>Sporosarcina</taxon>
    </lineage>
</organism>
<keyword evidence="5 10" id="KW-0418">Kinase</keyword>
<proteinExistence type="inferred from homology"/>
<evidence type="ECO:0000256" key="1">
    <source>
        <dbReference type="ARBA" id="ARBA00007316"/>
    </source>
</evidence>
<dbReference type="GO" id="GO:0004715">
    <property type="term" value="F:non-membrane spanning protein tyrosine kinase activity"/>
    <property type="evidence" value="ECO:0007669"/>
    <property type="project" value="UniProtKB-EC"/>
</dbReference>
<comment type="caution">
    <text evidence="10">The sequence shown here is derived from an EMBL/GenBank/DDBJ whole genome shotgun (WGS) entry which is preliminary data.</text>
</comment>
<dbReference type="GO" id="GO:0005524">
    <property type="term" value="F:ATP binding"/>
    <property type="evidence" value="ECO:0007669"/>
    <property type="project" value="UniProtKB-KW"/>
</dbReference>
<feature type="domain" description="AAA" evidence="9">
    <location>
        <begin position="50"/>
        <end position="185"/>
    </location>
</feature>
<evidence type="ECO:0000256" key="3">
    <source>
        <dbReference type="ARBA" id="ARBA00022679"/>
    </source>
</evidence>
<evidence type="ECO:0000313" key="10">
    <source>
        <dbReference type="EMBL" id="GEN83253.1"/>
    </source>
</evidence>
<protein>
    <recommendedName>
        <fullName evidence="2">non-specific protein-tyrosine kinase</fullName>
        <ecNumber evidence="2">2.7.10.2</ecNumber>
    </recommendedName>
</protein>
<evidence type="ECO:0000256" key="6">
    <source>
        <dbReference type="ARBA" id="ARBA00022840"/>
    </source>
</evidence>
<dbReference type="Pfam" id="PF13614">
    <property type="entry name" value="AAA_31"/>
    <property type="match status" value="1"/>
</dbReference>
<sequence length="228" mass="25301">MSKNKKYQTAGRVLMTEHISIYSEQFRSIRANINFSTKNEGVKTLLVTSSSVGEGKSTVAANIAIAFAQESKKTLLVDADLRKPTMHYTFNRFLSPGLTNLLISNWVLKDVVKESGIKGLGIITCGPIPSNPAELLSSNSMDSFLEEVKREFDIIIFDAPPLLSIADAQILSEKCDGTIVVVSSDGTEKKNLLKVKETLQNSNAKVIGTVLNNYKLEKDHYYNDYYIR</sequence>
<dbReference type="Gene3D" id="3.40.50.300">
    <property type="entry name" value="P-loop containing nucleotide triphosphate hydrolases"/>
    <property type="match status" value="1"/>
</dbReference>
<dbReference type="InterPro" id="IPR050445">
    <property type="entry name" value="Bact_polysacc_biosynth/exp"/>
</dbReference>
<evidence type="ECO:0000256" key="5">
    <source>
        <dbReference type="ARBA" id="ARBA00022777"/>
    </source>
</evidence>
<dbReference type="NCBIfam" id="TIGR01007">
    <property type="entry name" value="eps_fam"/>
    <property type="match status" value="1"/>
</dbReference>
<keyword evidence="3" id="KW-0808">Transferase</keyword>
<evidence type="ECO:0000256" key="2">
    <source>
        <dbReference type="ARBA" id="ARBA00011903"/>
    </source>
</evidence>
<dbReference type="RefSeq" id="WP_170232632.1">
    <property type="nucleotide sequence ID" value="NZ_BJYL01000020.1"/>
</dbReference>
<keyword evidence="11" id="KW-1185">Reference proteome</keyword>
<evidence type="ECO:0000256" key="4">
    <source>
        <dbReference type="ARBA" id="ARBA00022741"/>
    </source>
</evidence>
<evidence type="ECO:0000259" key="9">
    <source>
        <dbReference type="Pfam" id="PF13614"/>
    </source>
</evidence>
<dbReference type="PANTHER" id="PTHR32309:SF13">
    <property type="entry name" value="FERRIC ENTEROBACTIN TRANSPORT PROTEIN FEPE"/>
    <property type="match status" value="1"/>
</dbReference>
<dbReference type="PANTHER" id="PTHR32309">
    <property type="entry name" value="TYROSINE-PROTEIN KINASE"/>
    <property type="match status" value="1"/>
</dbReference>
<dbReference type="GO" id="GO:0005886">
    <property type="term" value="C:plasma membrane"/>
    <property type="evidence" value="ECO:0007669"/>
    <property type="project" value="TreeGrafter"/>
</dbReference>
<comment type="similarity">
    <text evidence="1">Belongs to the CpsD/CapB family.</text>
</comment>
<dbReference type="GO" id="GO:0042802">
    <property type="term" value="F:identical protein binding"/>
    <property type="evidence" value="ECO:0007669"/>
    <property type="project" value="UniProtKB-ARBA"/>
</dbReference>
<dbReference type="AlphaFoldDB" id="A0A511Z728"/>
<keyword evidence="7" id="KW-0829">Tyrosine-protein kinase</keyword>
<keyword evidence="6" id="KW-0067">ATP-binding</keyword>
<dbReference type="EMBL" id="BJYL01000020">
    <property type="protein sequence ID" value="GEN83253.1"/>
    <property type="molecule type" value="Genomic_DNA"/>
</dbReference>
<name>A0A511Z728_9BACL</name>
<evidence type="ECO:0000313" key="11">
    <source>
        <dbReference type="Proteomes" id="UP000321901"/>
    </source>
</evidence>
<evidence type="ECO:0000256" key="8">
    <source>
        <dbReference type="ARBA" id="ARBA00051245"/>
    </source>
</evidence>
<dbReference type="InterPro" id="IPR005702">
    <property type="entry name" value="Wzc-like_C"/>
</dbReference>
<dbReference type="CDD" id="cd05387">
    <property type="entry name" value="BY-kinase"/>
    <property type="match status" value="1"/>
</dbReference>
<reference evidence="10 11" key="1">
    <citation type="submission" date="2019-07" db="EMBL/GenBank/DDBJ databases">
        <title>Whole genome shotgun sequence of Sporosarcina luteola NBRC 105378.</title>
        <authorList>
            <person name="Hosoyama A."/>
            <person name="Uohara A."/>
            <person name="Ohji S."/>
            <person name="Ichikawa N."/>
        </authorList>
    </citation>
    <scope>NUCLEOTIDE SEQUENCE [LARGE SCALE GENOMIC DNA]</scope>
    <source>
        <strain evidence="10 11">NBRC 105378</strain>
    </source>
</reference>
<dbReference type="SUPFAM" id="SSF52540">
    <property type="entry name" value="P-loop containing nucleoside triphosphate hydrolases"/>
    <property type="match status" value="1"/>
</dbReference>
<dbReference type="InterPro" id="IPR027417">
    <property type="entry name" value="P-loop_NTPase"/>
</dbReference>
<dbReference type="FunFam" id="3.40.50.300:FF:000527">
    <property type="entry name" value="Tyrosine-protein kinase etk"/>
    <property type="match status" value="1"/>
</dbReference>
<accession>A0A511Z728</accession>
<gene>
    <name evidence="10" type="primary">yveL</name>
    <name evidence="10" type="ORF">SLU01_15650</name>
</gene>
<dbReference type="Proteomes" id="UP000321901">
    <property type="component" value="Unassembled WGS sequence"/>
</dbReference>
<comment type="catalytic activity">
    <reaction evidence="8">
        <text>L-tyrosyl-[protein] + ATP = O-phospho-L-tyrosyl-[protein] + ADP + H(+)</text>
        <dbReference type="Rhea" id="RHEA:10596"/>
        <dbReference type="Rhea" id="RHEA-COMP:10136"/>
        <dbReference type="Rhea" id="RHEA-COMP:20101"/>
        <dbReference type="ChEBI" id="CHEBI:15378"/>
        <dbReference type="ChEBI" id="CHEBI:30616"/>
        <dbReference type="ChEBI" id="CHEBI:46858"/>
        <dbReference type="ChEBI" id="CHEBI:61978"/>
        <dbReference type="ChEBI" id="CHEBI:456216"/>
        <dbReference type="EC" id="2.7.10.2"/>
    </reaction>
</comment>
<evidence type="ECO:0000256" key="7">
    <source>
        <dbReference type="ARBA" id="ARBA00023137"/>
    </source>
</evidence>
<keyword evidence="4" id="KW-0547">Nucleotide-binding</keyword>